<name>A0A654LTU5_9ARCH</name>
<sequence length="93" mass="10414">MVLPTKTTSTNTSNSTSSGKHPIQEDKADEVKALIARYVLLKIEQKKIESKLSDIAKYYDDESLRTIFEPIGESMMGIIGLELPSNRKRENNG</sequence>
<protein>
    <submittedName>
        <fullName evidence="2">Uncharacterized protein</fullName>
    </submittedName>
</protein>
<gene>
    <name evidence="2" type="ORF">NMY3_00588</name>
</gene>
<feature type="region of interest" description="Disordered" evidence="1">
    <location>
        <begin position="1"/>
        <end position="26"/>
    </location>
</feature>
<feature type="compositionally biased region" description="Low complexity" evidence="1">
    <location>
        <begin position="7"/>
        <end position="18"/>
    </location>
</feature>
<dbReference type="EMBL" id="CP012850">
    <property type="protein sequence ID" value="ALI34798.1"/>
    <property type="molecule type" value="Genomic_DNA"/>
</dbReference>
<dbReference type="GeneID" id="60420744"/>
<evidence type="ECO:0000313" key="2">
    <source>
        <dbReference type="EMBL" id="ALI34798.1"/>
    </source>
</evidence>
<dbReference type="Proteomes" id="UP000058925">
    <property type="component" value="Chromosome"/>
</dbReference>
<dbReference type="AlphaFoldDB" id="A0A654LTU5"/>
<dbReference type="KEGG" id="taa:NMY3_00588"/>
<organism evidence="2 3">
    <name type="scientific">Candidatus Nitrosocosmicus oleophilus</name>
    <dbReference type="NCBI Taxonomy" id="1353260"/>
    <lineage>
        <taxon>Archaea</taxon>
        <taxon>Nitrososphaerota</taxon>
        <taxon>Nitrososphaeria</taxon>
        <taxon>Nitrososphaerales</taxon>
        <taxon>Nitrososphaeraceae</taxon>
        <taxon>Candidatus Nitrosocosmicus</taxon>
    </lineage>
</organism>
<evidence type="ECO:0000313" key="3">
    <source>
        <dbReference type="Proteomes" id="UP000058925"/>
    </source>
</evidence>
<evidence type="ECO:0000256" key="1">
    <source>
        <dbReference type="SAM" id="MobiDB-lite"/>
    </source>
</evidence>
<accession>A0A654LTU5</accession>
<dbReference type="RefSeq" id="WP_231100196.1">
    <property type="nucleotide sequence ID" value="NZ_CP012850.1"/>
</dbReference>
<reference evidence="3" key="1">
    <citation type="submission" date="2015-10" db="EMBL/GenBank/DDBJ databases">
        <title>Niche specialization of a soil ammonia-oxidizing archaeon, Candidatus Nitrosocosmicus oleophilus.</title>
        <authorList>
            <person name="Jung M.-Y."/>
            <person name="Rhee S.-K."/>
        </authorList>
    </citation>
    <scope>NUCLEOTIDE SEQUENCE [LARGE SCALE GENOMIC DNA]</scope>
    <source>
        <strain evidence="3">MY3</strain>
    </source>
</reference>
<keyword evidence="3" id="KW-1185">Reference proteome</keyword>
<proteinExistence type="predicted"/>